<name>A0A8T8WJW0_ASPJA</name>
<accession>A0A8T8WJW0</accession>
<proteinExistence type="predicted"/>
<dbReference type="EMBL" id="KZ824892">
    <property type="protein sequence ID" value="RAH76016.1"/>
    <property type="molecule type" value="Genomic_DNA"/>
</dbReference>
<sequence>MQHASNSHHKPEANEAINEVGKRREREREKKRKDAALQLYIIDGPELADCPFHVHMDVRRRTITIDDLRAALNHWKLTRQCVVRVGLESHFIEILLRERYTHTLLMLVALLRPLPYTVGQSRWFSSEILSLLCPSSQTLSWTTLLCSKPHKPIHRCRGGNTTASLWSQLHPR</sequence>
<dbReference type="RefSeq" id="XP_025521910.1">
    <property type="nucleotide sequence ID" value="XM_025670279.1"/>
</dbReference>
<organism evidence="2 3">
    <name type="scientific">Aspergillus japonicus CBS 114.51</name>
    <dbReference type="NCBI Taxonomy" id="1448312"/>
    <lineage>
        <taxon>Eukaryota</taxon>
        <taxon>Fungi</taxon>
        <taxon>Dikarya</taxon>
        <taxon>Ascomycota</taxon>
        <taxon>Pezizomycotina</taxon>
        <taxon>Eurotiomycetes</taxon>
        <taxon>Eurotiomycetidae</taxon>
        <taxon>Eurotiales</taxon>
        <taxon>Aspergillaceae</taxon>
        <taxon>Aspergillus</taxon>
        <taxon>Aspergillus subgen. Circumdati</taxon>
    </lineage>
</organism>
<evidence type="ECO:0000313" key="3">
    <source>
        <dbReference type="Proteomes" id="UP000249497"/>
    </source>
</evidence>
<reference evidence="2 3" key="1">
    <citation type="submission" date="2018-02" db="EMBL/GenBank/DDBJ databases">
        <title>The genomes of Aspergillus section Nigri reveals drivers in fungal speciation.</title>
        <authorList>
            <consortium name="DOE Joint Genome Institute"/>
            <person name="Vesth T.C."/>
            <person name="Nybo J."/>
            <person name="Theobald S."/>
            <person name="Brandl J."/>
            <person name="Frisvad J.C."/>
            <person name="Nielsen K.F."/>
            <person name="Lyhne E.K."/>
            <person name="Kogle M.E."/>
            <person name="Kuo A."/>
            <person name="Riley R."/>
            <person name="Clum A."/>
            <person name="Nolan M."/>
            <person name="Lipzen A."/>
            <person name="Salamov A."/>
            <person name="Henrissat B."/>
            <person name="Wiebenga A."/>
            <person name="De vries R.P."/>
            <person name="Grigoriev I.V."/>
            <person name="Mortensen U.H."/>
            <person name="Andersen M.R."/>
            <person name="Baker S.E."/>
        </authorList>
    </citation>
    <scope>NUCLEOTIDE SEQUENCE [LARGE SCALE GENOMIC DNA]</scope>
    <source>
        <strain evidence="2 3">CBS 114.51</strain>
    </source>
</reference>
<feature type="compositionally biased region" description="Basic and acidic residues" evidence="1">
    <location>
        <begin position="20"/>
        <end position="31"/>
    </location>
</feature>
<feature type="region of interest" description="Disordered" evidence="1">
    <location>
        <begin position="1"/>
        <end position="31"/>
    </location>
</feature>
<dbReference type="GeneID" id="37173971"/>
<protein>
    <submittedName>
        <fullName evidence="2">Uncharacterized protein</fullName>
    </submittedName>
</protein>
<evidence type="ECO:0000313" key="2">
    <source>
        <dbReference type="EMBL" id="RAH76016.1"/>
    </source>
</evidence>
<dbReference type="AlphaFoldDB" id="A0A8T8WJW0"/>
<dbReference type="Proteomes" id="UP000249497">
    <property type="component" value="Unassembled WGS sequence"/>
</dbReference>
<evidence type="ECO:0000256" key="1">
    <source>
        <dbReference type="SAM" id="MobiDB-lite"/>
    </source>
</evidence>
<keyword evidence="3" id="KW-1185">Reference proteome</keyword>
<gene>
    <name evidence="2" type="ORF">BO86DRAFT_37048</name>
</gene>